<dbReference type="Pfam" id="PF01797">
    <property type="entry name" value="Y1_Tnp"/>
    <property type="match status" value="1"/>
</dbReference>
<dbReference type="EMBL" id="CP117811">
    <property type="protein sequence ID" value="WDE96909.1"/>
    <property type="molecule type" value="Genomic_DNA"/>
</dbReference>
<keyword evidence="3" id="KW-1185">Reference proteome</keyword>
<dbReference type="SUPFAM" id="SSF143422">
    <property type="entry name" value="Transposase IS200-like"/>
    <property type="match status" value="1"/>
</dbReference>
<dbReference type="Proteomes" id="UP001214250">
    <property type="component" value="Chromosome 1"/>
</dbReference>
<evidence type="ECO:0000313" key="3">
    <source>
        <dbReference type="Proteomes" id="UP001214250"/>
    </source>
</evidence>
<dbReference type="Gene3D" id="3.30.70.1290">
    <property type="entry name" value="Transposase IS200-like"/>
    <property type="match status" value="1"/>
</dbReference>
<feature type="domain" description="Transposase IS200-like" evidence="1">
    <location>
        <begin position="5"/>
        <end position="115"/>
    </location>
</feature>
<sequence length="138" mass="15991">MSKSFNQIYVHIIFHVGKSAIIKSDTESELYAYMRGLSKILSSQILEMNGTDNHVHILVSLSPTISVGEFVNKIKSNSSRWMKKVDKDFSWQRGYGAFSVSSSVCVKVRRYIKKQKEHHKVISYQDELQSFLEHYNLE</sequence>
<dbReference type="PANTHER" id="PTHR33360">
    <property type="entry name" value="TRANSPOSASE FOR INSERTION SEQUENCE ELEMENT IS200"/>
    <property type="match status" value="1"/>
</dbReference>
<dbReference type="SMART" id="SM01321">
    <property type="entry name" value="Y1_Tnp"/>
    <property type="match status" value="1"/>
</dbReference>
<dbReference type="RefSeq" id="WP_274150980.1">
    <property type="nucleotide sequence ID" value="NZ_CP117811.1"/>
</dbReference>
<reference evidence="2 3" key="1">
    <citation type="submission" date="2023-02" db="EMBL/GenBank/DDBJ databases">
        <title>Genome sequence of Lentisphaera profundi SAORIC-696.</title>
        <authorList>
            <person name="Kim e."/>
            <person name="Cho J.-C."/>
            <person name="Choi A."/>
            <person name="Kang I."/>
        </authorList>
    </citation>
    <scope>NUCLEOTIDE SEQUENCE [LARGE SCALE GENOMIC DNA]</scope>
    <source>
        <strain evidence="2 3">SAORIC-696</strain>
    </source>
</reference>
<proteinExistence type="predicted"/>
<evidence type="ECO:0000313" key="2">
    <source>
        <dbReference type="EMBL" id="WDE96909.1"/>
    </source>
</evidence>
<accession>A0ABY7VW00</accession>
<evidence type="ECO:0000259" key="1">
    <source>
        <dbReference type="SMART" id="SM01321"/>
    </source>
</evidence>
<dbReference type="NCBIfam" id="NF033573">
    <property type="entry name" value="transpos_IS200"/>
    <property type="match status" value="1"/>
</dbReference>
<dbReference type="InterPro" id="IPR036515">
    <property type="entry name" value="Transposase_17_sf"/>
</dbReference>
<name>A0ABY7VW00_9BACT</name>
<protein>
    <submittedName>
        <fullName evidence="2">IS200/IS605 family transposase</fullName>
    </submittedName>
</protein>
<gene>
    <name evidence="2" type="primary">tnpA</name>
    <name evidence="2" type="ORF">PQO03_02910</name>
</gene>
<organism evidence="2 3">
    <name type="scientific">Lentisphaera profundi</name>
    <dbReference type="NCBI Taxonomy" id="1658616"/>
    <lineage>
        <taxon>Bacteria</taxon>
        <taxon>Pseudomonadati</taxon>
        <taxon>Lentisphaerota</taxon>
        <taxon>Lentisphaeria</taxon>
        <taxon>Lentisphaerales</taxon>
        <taxon>Lentisphaeraceae</taxon>
        <taxon>Lentisphaera</taxon>
    </lineage>
</organism>
<dbReference type="InterPro" id="IPR002686">
    <property type="entry name" value="Transposase_17"/>
</dbReference>
<dbReference type="PANTHER" id="PTHR33360:SF2">
    <property type="entry name" value="TRANSPOSASE FOR INSERTION SEQUENCE ELEMENT IS200"/>
    <property type="match status" value="1"/>
</dbReference>